<organism evidence="1 2">
    <name type="scientific">Streptacidiphilus alkalitolerans</name>
    <dbReference type="NCBI Taxonomy" id="3342712"/>
    <lineage>
        <taxon>Bacteria</taxon>
        <taxon>Bacillati</taxon>
        <taxon>Actinomycetota</taxon>
        <taxon>Actinomycetes</taxon>
        <taxon>Kitasatosporales</taxon>
        <taxon>Streptomycetaceae</taxon>
        <taxon>Streptacidiphilus</taxon>
    </lineage>
</organism>
<dbReference type="Proteomes" id="UP001592582">
    <property type="component" value="Unassembled WGS sequence"/>
</dbReference>
<dbReference type="PANTHER" id="PTHR36440:SF1">
    <property type="entry name" value="PUTATIVE (AFU_ORTHOLOGUE AFUA_8G07350)-RELATED"/>
    <property type="match status" value="1"/>
</dbReference>
<name>A0ABV6VDU3_9ACTN</name>
<evidence type="ECO:0000313" key="1">
    <source>
        <dbReference type="EMBL" id="MFC1411875.1"/>
    </source>
</evidence>
<dbReference type="InterPro" id="IPR011051">
    <property type="entry name" value="RmlC_Cupin_sf"/>
</dbReference>
<dbReference type="EMBL" id="JBHEZX010000009">
    <property type="protein sequence ID" value="MFC1411875.1"/>
    <property type="molecule type" value="Genomic_DNA"/>
</dbReference>
<reference evidence="1 2" key="1">
    <citation type="submission" date="2024-09" db="EMBL/GenBank/DDBJ databases">
        <authorList>
            <person name="Lee S.D."/>
        </authorList>
    </citation>
    <scope>NUCLEOTIDE SEQUENCE [LARGE SCALE GENOMIC DNA]</scope>
    <source>
        <strain evidence="1 2">N1-1</strain>
    </source>
</reference>
<dbReference type="Pfam" id="PF07883">
    <property type="entry name" value="Cupin_2"/>
    <property type="match status" value="1"/>
</dbReference>
<dbReference type="PANTHER" id="PTHR36440">
    <property type="entry name" value="PUTATIVE (AFU_ORTHOLOGUE AFUA_8G07350)-RELATED"/>
    <property type="match status" value="1"/>
</dbReference>
<sequence length="168" mass="18187">MDTTETTHAHSTEDPQDSPDPVLKLPGCGENLGAIGLGIMLRLTGEDTDGAYSLFEYIVPAGLGGPPTHIHEFQDELFTCSAGEIVVELDGVARTLTPGASMLLPRKVPHVFYNRSDQEARIIAVVSPPGLERYYRELSQLPPGPRDMAKIVEVMKRHGLSLAPRADA</sequence>
<dbReference type="InterPro" id="IPR013096">
    <property type="entry name" value="Cupin_2"/>
</dbReference>
<dbReference type="SUPFAM" id="SSF51182">
    <property type="entry name" value="RmlC-like cupins"/>
    <property type="match status" value="1"/>
</dbReference>
<evidence type="ECO:0000313" key="2">
    <source>
        <dbReference type="Proteomes" id="UP001592582"/>
    </source>
</evidence>
<comment type="caution">
    <text evidence="1">The sequence shown here is derived from an EMBL/GenBank/DDBJ whole genome shotgun (WGS) entry which is preliminary data.</text>
</comment>
<protein>
    <submittedName>
        <fullName evidence="1">Cupin domain-containing protein</fullName>
    </submittedName>
</protein>
<dbReference type="Gene3D" id="2.60.120.10">
    <property type="entry name" value="Jelly Rolls"/>
    <property type="match status" value="1"/>
</dbReference>
<dbReference type="InterPro" id="IPR014710">
    <property type="entry name" value="RmlC-like_jellyroll"/>
</dbReference>
<proteinExistence type="predicted"/>
<keyword evidence="2" id="KW-1185">Reference proteome</keyword>
<gene>
    <name evidence="1" type="ORF">ACEZDG_21665</name>
</gene>
<accession>A0ABV6VDU3</accession>
<dbReference type="InterPro" id="IPR053146">
    <property type="entry name" value="QDO-like"/>
</dbReference>